<protein>
    <submittedName>
        <fullName evidence="6">Helix-turn-helix domain-containing protein</fullName>
    </submittedName>
</protein>
<dbReference type="PANTHER" id="PTHR47506">
    <property type="entry name" value="TRANSCRIPTIONAL REGULATORY PROTEIN"/>
    <property type="match status" value="1"/>
</dbReference>
<proteinExistence type="predicted"/>
<feature type="DNA-binding region" description="H-T-H motif" evidence="4">
    <location>
        <begin position="26"/>
        <end position="45"/>
    </location>
</feature>
<evidence type="ECO:0000256" key="3">
    <source>
        <dbReference type="ARBA" id="ARBA00023163"/>
    </source>
</evidence>
<dbReference type="RefSeq" id="WP_317831816.1">
    <property type="nucleotide sequence ID" value="NZ_CP136920.1"/>
</dbReference>
<feature type="domain" description="HTH tetR-type" evidence="5">
    <location>
        <begin position="3"/>
        <end position="63"/>
    </location>
</feature>
<dbReference type="GO" id="GO:0003677">
    <property type="term" value="F:DNA binding"/>
    <property type="evidence" value="ECO:0007669"/>
    <property type="project" value="UniProtKB-UniRule"/>
</dbReference>
<keyword evidence="2 4" id="KW-0238">DNA-binding</keyword>
<reference evidence="6 7" key="1">
    <citation type="submission" date="2023-10" db="EMBL/GenBank/DDBJ databases">
        <title>Rubellicoccus peritrichatus gen. nov., sp. nov., isolated from an algae of coral reef tank.</title>
        <authorList>
            <person name="Luo J."/>
        </authorList>
    </citation>
    <scope>NUCLEOTIDE SEQUENCE [LARGE SCALE GENOMIC DNA]</scope>
    <source>
        <strain evidence="6 7">CR14</strain>
    </source>
</reference>
<accession>A0AAQ3L8T5</accession>
<dbReference type="PRINTS" id="PR00455">
    <property type="entry name" value="HTHTETR"/>
</dbReference>
<dbReference type="AlphaFoldDB" id="A0AAQ3L8T5"/>
<evidence type="ECO:0000256" key="1">
    <source>
        <dbReference type="ARBA" id="ARBA00023015"/>
    </source>
</evidence>
<keyword evidence="3" id="KW-0804">Transcription</keyword>
<evidence type="ECO:0000256" key="4">
    <source>
        <dbReference type="PROSITE-ProRule" id="PRU00335"/>
    </source>
</evidence>
<dbReference type="InterPro" id="IPR001647">
    <property type="entry name" value="HTH_TetR"/>
</dbReference>
<keyword evidence="1" id="KW-0805">Transcription regulation</keyword>
<dbReference type="KEGG" id="puo:RZN69_14350"/>
<evidence type="ECO:0000313" key="7">
    <source>
        <dbReference type="Proteomes" id="UP001304300"/>
    </source>
</evidence>
<dbReference type="EMBL" id="CP136920">
    <property type="protein sequence ID" value="WOO39802.1"/>
    <property type="molecule type" value="Genomic_DNA"/>
</dbReference>
<dbReference type="Gene3D" id="1.10.357.10">
    <property type="entry name" value="Tetracycline Repressor, domain 2"/>
    <property type="match status" value="1"/>
</dbReference>
<sequence>MIDEKKSQVLSAALKMFSAYGFKRVTMNDIAEEAGMSRPSLYLMFSNKEDIFRGSIVNYAEKSLEQIRTGLPEKQGLEAKLSFALEVWIVQGYEMINKSPHAGEFIDCTYGFARDVIELMYADFEKLVLEILEPEADRIEAHGMVSADFAHFIRVSAQGCKAAAQNVEDLRKLIAMLLKVVLATVK</sequence>
<dbReference type="SUPFAM" id="SSF46689">
    <property type="entry name" value="Homeodomain-like"/>
    <property type="match status" value="1"/>
</dbReference>
<dbReference type="PROSITE" id="PS50977">
    <property type="entry name" value="HTH_TETR_2"/>
    <property type="match status" value="1"/>
</dbReference>
<evidence type="ECO:0000256" key="2">
    <source>
        <dbReference type="ARBA" id="ARBA00023125"/>
    </source>
</evidence>
<evidence type="ECO:0000259" key="5">
    <source>
        <dbReference type="PROSITE" id="PS50977"/>
    </source>
</evidence>
<evidence type="ECO:0000313" key="6">
    <source>
        <dbReference type="EMBL" id="WOO39802.1"/>
    </source>
</evidence>
<name>A0AAQ3L8T5_9BACT</name>
<dbReference type="Pfam" id="PF00440">
    <property type="entry name" value="TetR_N"/>
    <property type="match status" value="1"/>
</dbReference>
<keyword evidence="7" id="KW-1185">Reference proteome</keyword>
<dbReference type="InterPro" id="IPR009057">
    <property type="entry name" value="Homeodomain-like_sf"/>
</dbReference>
<gene>
    <name evidence="6" type="ORF">RZN69_14350</name>
</gene>
<organism evidence="6 7">
    <name type="scientific">Rubellicoccus peritrichatus</name>
    <dbReference type="NCBI Taxonomy" id="3080537"/>
    <lineage>
        <taxon>Bacteria</taxon>
        <taxon>Pseudomonadati</taxon>
        <taxon>Verrucomicrobiota</taxon>
        <taxon>Opitutia</taxon>
        <taxon>Puniceicoccales</taxon>
        <taxon>Cerasicoccaceae</taxon>
        <taxon>Rubellicoccus</taxon>
    </lineage>
</organism>
<dbReference type="PANTHER" id="PTHR47506:SF6">
    <property type="entry name" value="HTH-TYPE TRANSCRIPTIONAL REPRESSOR NEMR"/>
    <property type="match status" value="1"/>
</dbReference>
<dbReference type="Proteomes" id="UP001304300">
    <property type="component" value="Chromosome"/>
</dbReference>